<evidence type="ECO:0000313" key="2">
    <source>
        <dbReference type="Proteomes" id="UP000234323"/>
    </source>
</evidence>
<gene>
    <name evidence="1" type="ORF">RhiirA4_543606</name>
</gene>
<keyword evidence="2" id="KW-1185">Reference proteome</keyword>
<reference evidence="1 2" key="1">
    <citation type="submission" date="2015-10" db="EMBL/GenBank/DDBJ databases">
        <title>Genome analyses suggest a sexual origin of heterokaryosis in a supposedly ancient asexual fungus.</title>
        <authorList>
            <person name="Ropars J."/>
            <person name="Sedzielewska K."/>
            <person name="Noel J."/>
            <person name="Charron P."/>
            <person name="Farinelli L."/>
            <person name="Marton T."/>
            <person name="Kruger M."/>
            <person name="Pelin A."/>
            <person name="Brachmann A."/>
            <person name="Corradi N."/>
        </authorList>
    </citation>
    <scope>NUCLEOTIDE SEQUENCE [LARGE SCALE GENOMIC DNA]</scope>
    <source>
        <strain evidence="1 2">A4</strain>
    </source>
</reference>
<comment type="caution">
    <text evidence="1">The sequence shown here is derived from an EMBL/GenBank/DDBJ whole genome shotgun (WGS) entry which is preliminary data.</text>
</comment>
<dbReference type="AlphaFoldDB" id="A0A2I1GJS5"/>
<protein>
    <submittedName>
        <fullName evidence="1">Uncharacterized protein</fullName>
    </submittedName>
</protein>
<accession>A0A2I1GJS5</accession>
<organism evidence="1 2">
    <name type="scientific">Rhizophagus irregularis</name>
    <dbReference type="NCBI Taxonomy" id="588596"/>
    <lineage>
        <taxon>Eukaryota</taxon>
        <taxon>Fungi</taxon>
        <taxon>Fungi incertae sedis</taxon>
        <taxon>Mucoromycota</taxon>
        <taxon>Glomeromycotina</taxon>
        <taxon>Glomeromycetes</taxon>
        <taxon>Glomerales</taxon>
        <taxon>Glomeraceae</taxon>
        <taxon>Rhizophagus</taxon>
    </lineage>
</organism>
<sequence length="63" mass="6903">MDEVCGIVPSNKGNDKINKIRRVQRPCCAVTTLCNNLHYLRNCVDHNHAPQASDAGVAKLTAQ</sequence>
<dbReference type="EMBL" id="LLXI01000492">
    <property type="protein sequence ID" value="PKY46865.1"/>
    <property type="molecule type" value="Genomic_DNA"/>
</dbReference>
<evidence type="ECO:0000313" key="1">
    <source>
        <dbReference type="EMBL" id="PKY46865.1"/>
    </source>
</evidence>
<proteinExistence type="predicted"/>
<name>A0A2I1GJS5_9GLOM</name>
<dbReference type="Proteomes" id="UP000234323">
    <property type="component" value="Unassembled WGS sequence"/>
</dbReference>